<proteinExistence type="predicted"/>
<organism evidence="1 2">
    <name type="scientific">Favolaschia claudopus</name>
    <dbReference type="NCBI Taxonomy" id="2862362"/>
    <lineage>
        <taxon>Eukaryota</taxon>
        <taxon>Fungi</taxon>
        <taxon>Dikarya</taxon>
        <taxon>Basidiomycota</taxon>
        <taxon>Agaricomycotina</taxon>
        <taxon>Agaricomycetes</taxon>
        <taxon>Agaricomycetidae</taxon>
        <taxon>Agaricales</taxon>
        <taxon>Marasmiineae</taxon>
        <taxon>Mycenaceae</taxon>
        <taxon>Favolaschia</taxon>
    </lineage>
</organism>
<evidence type="ECO:0000313" key="1">
    <source>
        <dbReference type="EMBL" id="KAK6991568.1"/>
    </source>
</evidence>
<accession>A0AAV9ZRP7</accession>
<comment type="caution">
    <text evidence="1">The sequence shown here is derived from an EMBL/GenBank/DDBJ whole genome shotgun (WGS) entry which is preliminary data.</text>
</comment>
<dbReference type="EMBL" id="JAWWNJ010000116">
    <property type="protein sequence ID" value="KAK6991568.1"/>
    <property type="molecule type" value="Genomic_DNA"/>
</dbReference>
<gene>
    <name evidence="1" type="ORF">R3P38DRAFT_2571987</name>
</gene>
<name>A0AAV9ZRP7_9AGAR</name>
<sequence length="534" mass="60051">MEISFFGGDIRFCRHCRCWDVPELTRLIVEGIDGHDPDTNHWQSQLQHITLARLALTCQKISGTSLDVLWEEHYGYVNLLKALPAQKYRLSDNILTIIEPKLELEDWDRVLSYSRRIKTFSDVDYREGCPVPDMSVLESMTRSLPAGALLPHVRHLFCSSSSPLLSLLPSLIGARVSSIMIELTSCSWRFSAVQKLALPCLTSVTIVSDGGEEGEAVVTKLISDFVRCESLLRDVDRLNFSTLRHSSNLKHLEHLDTEVITGDLFCSREDMSVEQPFPALLTLSLRTPYPPLLAKVVEITTSPLLKQMWLYASNLSLTFDPTILLSSIGARSSSHRLTSLIIALGCNLSVLNWGEHQFCTLSALALKPLLALSNLSQMELYYPGLCPLDDAFVESMARAWPGIQKLHIECQYDITATTSPTMQSLVSLSQHCPLLVYLRLDVDATEIPSARLPAQRRALHRKFSSWEVRLAPIESAHKIATFLSAIFPRLQMICYSSSSRKEWDEVNRLISAFAEIRADERYLIVHNGLPKNAD</sequence>
<reference evidence="1 2" key="1">
    <citation type="journal article" date="2024" name="J Genomics">
        <title>Draft genome sequencing and assembly of Favolaschia claudopus CIRM-BRFM 2984 isolated from oak limbs.</title>
        <authorList>
            <person name="Navarro D."/>
            <person name="Drula E."/>
            <person name="Chaduli D."/>
            <person name="Cazenave R."/>
            <person name="Ahrendt S."/>
            <person name="Wang J."/>
            <person name="Lipzen A."/>
            <person name="Daum C."/>
            <person name="Barry K."/>
            <person name="Grigoriev I.V."/>
            <person name="Favel A."/>
            <person name="Rosso M.N."/>
            <person name="Martin F."/>
        </authorList>
    </citation>
    <scope>NUCLEOTIDE SEQUENCE [LARGE SCALE GENOMIC DNA]</scope>
    <source>
        <strain evidence="1 2">CIRM-BRFM 2984</strain>
    </source>
</reference>
<protein>
    <recommendedName>
        <fullName evidence="3">F-box domain-containing protein</fullName>
    </recommendedName>
</protein>
<evidence type="ECO:0008006" key="3">
    <source>
        <dbReference type="Google" id="ProtNLM"/>
    </source>
</evidence>
<keyword evidence="2" id="KW-1185">Reference proteome</keyword>
<evidence type="ECO:0000313" key="2">
    <source>
        <dbReference type="Proteomes" id="UP001362999"/>
    </source>
</evidence>
<dbReference type="Proteomes" id="UP001362999">
    <property type="component" value="Unassembled WGS sequence"/>
</dbReference>
<dbReference type="AlphaFoldDB" id="A0AAV9ZRP7"/>